<gene>
    <name evidence="1" type="ORF">CS022_01755</name>
</gene>
<evidence type="ECO:0000313" key="2">
    <source>
        <dbReference type="Proteomes" id="UP000290287"/>
    </source>
</evidence>
<dbReference type="AlphaFoldDB" id="A0A4Q0YVL3"/>
<accession>A0A4Q0YVL3</accession>
<proteinExistence type="predicted"/>
<protein>
    <submittedName>
        <fullName evidence="1">Uncharacterized protein</fullName>
    </submittedName>
</protein>
<dbReference type="EMBL" id="PEIB01000001">
    <property type="protein sequence ID" value="RXJ74933.1"/>
    <property type="molecule type" value="Genomic_DNA"/>
</dbReference>
<sequence>MFKNVSHLIILGVIAVPFMLKDRDKQNNEEALNQEALAIERMITSKKVLRVFRPRSNEICLEFDDGTRLFIDGQLGETLEFSVTGS</sequence>
<keyword evidence="2" id="KW-1185">Reference proteome</keyword>
<evidence type="ECO:0000313" key="1">
    <source>
        <dbReference type="EMBL" id="RXJ74933.1"/>
    </source>
</evidence>
<dbReference type="Proteomes" id="UP000290287">
    <property type="component" value="Unassembled WGS sequence"/>
</dbReference>
<reference evidence="1 2" key="1">
    <citation type="submission" date="2017-10" db="EMBL/GenBank/DDBJ databases">
        <title>Nyctiphanis sp. nov., isolated from the stomach of the euphausiid Nyctiphanes simplex (Hansen, 1911) in the Gulf of California.</title>
        <authorList>
            <person name="Gomez-Gil B."/>
            <person name="Aguilar-Mendez M."/>
            <person name="Lopez-Cortes A."/>
            <person name="Gomez-Gutierrez J."/>
            <person name="Roque A."/>
            <person name="Lang E."/>
            <person name="Gonzalez-Castillo A."/>
        </authorList>
    </citation>
    <scope>NUCLEOTIDE SEQUENCE [LARGE SCALE GENOMIC DNA]</scope>
    <source>
        <strain evidence="1 2">CAIM 600</strain>
    </source>
</reference>
<organism evidence="1 2">
    <name type="scientific">Veronia nyctiphanis</name>
    <dbReference type="NCBI Taxonomy" id="1278244"/>
    <lineage>
        <taxon>Bacteria</taxon>
        <taxon>Pseudomonadati</taxon>
        <taxon>Pseudomonadota</taxon>
        <taxon>Gammaproteobacteria</taxon>
        <taxon>Vibrionales</taxon>
        <taxon>Vibrionaceae</taxon>
        <taxon>Veronia</taxon>
    </lineage>
</organism>
<name>A0A4Q0YVL3_9GAMM</name>
<comment type="caution">
    <text evidence="1">The sequence shown here is derived from an EMBL/GenBank/DDBJ whole genome shotgun (WGS) entry which is preliminary data.</text>
</comment>